<gene>
    <name evidence="3" type="ORF">NQZ67_04005</name>
</gene>
<feature type="domain" description="PilZ" evidence="1">
    <location>
        <begin position="103"/>
        <end position="210"/>
    </location>
</feature>
<keyword evidence="3" id="KW-0969">Cilium</keyword>
<evidence type="ECO:0000259" key="1">
    <source>
        <dbReference type="Pfam" id="PF07238"/>
    </source>
</evidence>
<keyword evidence="4" id="KW-1185">Reference proteome</keyword>
<comment type="caution">
    <text evidence="3">The sequence shown here is derived from an EMBL/GenBank/DDBJ whole genome shotgun (WGS) entry which is preliminary data.</text>
</comment>
<dbReference type="RefSeq" id="WP_257442981.1">
    <property type="nucleotide sequence ID" value="NZ_JANIPJ010000002.1"/>
</dbReference>
<protein>
    <submittedName>
        <fullName evidence="3">Flagellar brake domain-containing protein</fullName>
    </submittedName>
</protein>
<evidence type="ECO:0000259" key="2">
    <source>
        <dbReference type="Pfam" id="PF12945"/>
    </source>
</evidence>
<reference evidence="3" key="1">
    <citation type="submission" date="2022-08" db="EMBL/GenBank/DDBJ databases">
        <title>The genomic sequence of strain Paenibacillus sp. SCIV0701.</title>
        <authorList>
            <person name="Zhao H."/>
        </authorList>
    </citation>
    <scope>NUCLEOTIDE SEQUENCE</scope>
    <source>
        <strain evidence="3">SCIV0701</strain>
    </source>
</reference>
<dbReference type="GO" id="GO:0035438">
    <property type="term" value="F:cyclic-di-GMP binding"/>
    <property type="evidence" value="ECO:0007669"/>
    <property type="project" value="InterPro"/>
</dbReference>
<dbReference type="Proteomes" id="UP001141950">
    <property type="component" value="Unassembled WGS sequence"/>
</dbReference>
<dbReference type="SUPFAM" id="SSF141371">
    <property type="entry name" value="PilZ domain-like"/>
    <property type="match status" value="1"/>
</dbReference>
<organism evidence="3 4">
    <name type="scientific">Paenibacillus soyae</name>
    <dbReference type="NCBI Taxonomy" id="2969249"/>
    <lineage>
        <taxon>Bacteria</taxon>
        <taxon>Bacillati</taxon>
        <taxon>Bacillota</taxon>
        <taxon>Bacilli</taxon>
        <taxon>Bacillales</taxon>
        <taxon>Paenibacillaceae</taxon>
        <taxon>Paenibacillus</taxon>
    </lineage>
</organism>
<accession>A0A9X2MMX2</accession>
<keyword evidence="3" id="KW-0966">Cell projection</keyword>
<keyword evidence="3" id="KW-0282">Flagellum</keyword>
<dbReference type="AlphaFoldDB" id="A0A9X2MMX2"/>
<proteinExistence type="predicted"/>
<evidence type="ECO:0000313" key="4">
    <source>
        <dbReference type="Proteomes" id="UP001141950"/>
    </source>
</evidence>
<dbReference type="InterPro" id="IPR009926">
    <property type="entry name" value="T3SS_YcgR_PilZN"/>
</dbReference>
<dbReference type="EMBL" id="JANIPJ010000002">
    <property type="protein sequence ID" value="MCR2803039.1"/>
    <property type="molecule type" value="Genomic_DNA"/>
</dbReference>
<dbReference type="Pfam" id="PF12945">
    <property type="entry name" value="PilZNR"/>
    <property type="match status" value="1"/>
</dbReference>
<dbReference type="InterPro" id="IPR009875">
    <property type="entry name" value="PilZ_domain"/>
</dbReference>
<sequence>MLPKVNQMLHYQIASSDESEAALEYKSRIADEEGEAFLIEYPLSEKTGRLKRMFLGDELSVFFVSSDGVKHYFDSHVLGFKEDGLLRLVKIMKPDPERMTKVQRRSFLRMPAALDLAVKLSNHERFVCQTDDVGGGGISFICEGKWNLRVESQVDCWLLIPYKNGTIDHAPFQGEVVRINELETGRKQVMMKFVMINDSERGKIIRYCFEKQLEYRNR</sequence>
<name>A0A9X2MMX2_9BACL</name>
<feature type="domain" description="Type III secretion system flagellar brake protein YcgR PilZN" evidence="2">
    <location>
        <begin position="4"/>
        <end position="94"/>
    </location>
</feature>
<dbReference type="Gene3D" id="2.40.10.220">
    <property type="entry name" value="predicted glycosyltransferase like domains"/>
    <property type="match status" value="1"/>
</dbReference>
<dbReference type="Pfam" id="PF07238">
    <property type="entry name" value="PilZ"/>
    <property type="match status" value="1"/>
</dbReference>
<evidence type="ECO:0000313" key="3">
    <source>
        <dbReference type="EMBL" id="MCR2803039.1"/>
    </source>
</evidence>